<evidence type="ECO:0000259" key="5">
    <source>
        <dbReference type="Pfam" id="PF03466"/>
    </source>
</evidence>
<evidence type="ECO:0000313" key="6">
    <source>
        <dbReference type="EMBL" id="GAA3626105.1"/>
    </source>
</evidence>
<dbReference type="EMBL" id="BAABDQ010000082">
    <property type="protein sequence ID" value="GAA3626105.1"/>
    <property type="molecule type" value="Genomic_DNA"/>
</dbReference>
<organism evidence="6 7">
    <name type="scientific">Nonomuraea rosea</name>
    <dbReference type="NCBI Taxonomy" id="638574"/>
    <lineage>
        <taxon>Bacteria</taxon>
        <taxon>Bacillati</taxon>
        <taxon>Actinomycetota</taxon>
        <taxon>Actinomycetes</taxon>
        <taxon>Streptosporangiales</taxon>
        <taxon>Streptosporangiaceae</taxon>
        <taxon>Nonomuraea</taxon>
    </lineage>
</organism>
<dbReference type="CDD" id="cd05466">
    <property type="entry name" value="PBP2_LTTR_substrate"/>
    <property type="match status" value="1"/>
</dbReference>
<feature type="domain" description="LysR substrate-binding" evidence="5">
    <location>
        <begin position="2"/>
        <end position="126"/>
    </location>
</feature>
<dbReference type="Pfam" id="PF03466">
    <property type="entry name" value="LysR_substrate"/>
    <property type="match status" value="1"/>
</dbReference>
<dbReference type="Proteomes" id="UP001500630">
    <property type="component" value="Unassembled WGS sequence"/>
</dbReference>
<evidence type="ECO:0000256" key="1">
    <source>
        <dbReference type="ARBA" id="ARBA00009437"/>
    </source>
</evidence>
<keyword evidence="2" id="KW-0805">Transcription regulation</keyword>
<keyword evidence="4" id="KW-0804">Transcription</keyword>
<dbReference type="PANTHER" id="PTHR30126">
    <property type="entry name" value="HTH-TYPE TRANSCRIPTIONAL REGULATOR"/>
    <property type="match status" value="1"/>
</dbReference>
<keyword evidence="7" id="KW-1185">Reference proteome</keyword>
<comment type="similarity">
    <text evidence="1">Belongs to the LysR transcriptional regulatory family.</text>
</comment>
<keyword evidence="3" id="KW-0238">DNA-binding</keyword>
<comment type="caution">
    <text evidence="6">The sequence shown here is derived from an EMBL/GenBank/DDBJ whole genome shotgun (WGS) entry which is preliminary data.</text>
</comment>
<name>A0ABP7A722_9ACTN</name>
<protein>
    <recommendedName>
        <fullName evidence="5">LysR substrate-binding domain-containing protein</fullName>
    </recommendedName>
</protein>
<dbReference type="Gene3D" id="3.40.190.290">
    <property type="match status" value="1"/>
</dbReference>
<sequence length="145" mass="15866">MYLYARPDDPIHMLAQSERIDHLGQADFATFAEGMRSRQLVERWAEKVGASLRIVLESRGLEAMRTYVTRGLALAILPEFCVGEDLRAGHLRAVEALGLPLLRRAVVLTSPDREAPSTVQAFLSMLPVKLGASLTPVEQPGSANA</sequence>
<evidence type="ECO:0000256" key="4">
    <source>
        <dbReference type="ARBA" id="ARBA00023163"/>
    </source>
</evidence>
<gene>
    <name evidence="6" type="ORF">GCM10022419_134570</name>
</gene>
<reference evidence="7" key="1">
    <citation type="journal article" date="2019" name="Int. J. Syst. Evol. Microbiol.">
        <title>The Global Catalogue of Microorganisms (GCM) 10K type strain sequencing project: providing services to taxonomists for standard genome sequencing and annotation.</title>
        <authorList>
            <consortium name="The Broad Institute Genomics Platform"/>
            <consortium name="The Broad Institute Genome Sequencing Center for Infectious Disease"/>
            <person name="Wu L."/>
            <person name="Ma J."/>
        </authorList>
    </citation>
    <scope>NUCLEOTIDE SEQUENCE [LARGE SCALE GENOMIC DNA]</scope>
    <source>
        <strain evidence="7">JCM 17326</strain>
    </source>
</reference>
<dbReference type="PANTHER" id="PTHR30126:SF40">
    <property type="entry name" value="HTH-TYPE TRANSCRIPTIONAL REGULATOR GLTR"/>
    <property type="match status" value="1"/>
</dbReference>
<dbReference type="SUPFAM" id="SSF53850">
    <property type="entry name" value="Periplasmic binding protein-like II"/>
    <property type="match status" value="1"/>
</dbReference>
<evidence type="ECO:0000256" key="3">
    <source>
        <dbReference type="ARBA" id="ARBA00023125"/>
    </source>
</evidence>
<accession>A0ABP7A722</accession>
<dbReference type="InterPro" id="IPR005119">
    <property type="entry name" value="LysR_subst-bd"/>
</dbReference>
<evidence type="ECO:0000256" key="2">
    <source>
        <dbReference type="ARBA" id="ARBA00023015"/>
    </source>
</evidence>
<evidence type="ECO:0000313" key="7">
    <source>
        <dbReference type="Proteomes" id="UP001500630"/>
    </source>
</evidence>
<proteinExistence type="inferred from homology"/>